<dbReference type="PANTHER" id="PTHR30055:SF240">
    <property type="entry name" value="HTH-TYPE TRANSCRIPTIONAL REGULATOR ACRR"/>
    <property type="match status" value="1"/>
</dbReference>
<keyword evidence="2" id="KW-0805">Transcription regulation</keyword>
<dbReference type="SUPFAM" id="SSF46689">
    <property type="entry name" value="Homeodomain-like"/>
    <property type="match status" value="1"/>
</dbReference>
<feature type="domain" description="HTH tetR-type" evidence="6">
    <location>
        <begin position="10"/>
        <end position="70"/>
    </location>
</feature>
<dbReference type="InterPro" id="IPR001647">
    <property type="entry name" value="HTH_TetR"/>
</dbReference>
<dbReference type="Gene3D" id="1.10.357.10">
    <property type="entry name" value="Tetracycline Repressor, domain 2"/>
    <property type="match status" value="1"/>
</dbReference>
<dbReference type="Proteomes" id="UP000332594">
    <property type="component" value="Unassembled WGS sequence"/>
</dbReference>
<protein>
    <submittedName>
        <fullName evidence="7">Potential acrAB operon repressor</fullName>
    </submittedName>
</protein>
<dbReference type="EMBL" id="CAADJG010000002">
    <property type="protein sequence ID" value="VFS67412.1"/>
    <property type="molecule type" value="Genomic_DNA"/>
</dbReference>
<dbReference type="AlphaFoldDB" id="A0A485B4Y9"/>
<organism evidence="7 8">
    <name type="scientific">Raoultella terrigena</name>
    <name type="common">Klebsiella terrigena</name>
    <dbReference type="NCBI Taxonomy" id="577"/>
    <lineage>
        <taxon>Bacteria</taxon>
        <taxon>Pseudomonadati</taxon>
        <taxon>Pseudomonadota</taxon>
        <taxon>Gammaproteobacteria</taxon>
        <taxon>Enterobacterales</taxon>
        <taxon>Enterobacteriaceae</taxon>
        <taxon>Klebsiella/Raoultella group</taxon>
        <taxon>Raoultella</taxon>
    </lineage>
</organism>
<dbReference type="Pfam" id="PF00440">
    <property type="entry name" value="TetR_N"/>
    <property type="match status" value="1"/>
</dbReference>
<keyword evidence="1" id="KW-0678">Repressor</keyword>
<evidence type="ECO:0000256" key="4">
    <source>
        <dbReference type="ARBA" id="ARBA00023163"/>
    </source>
</evidence>
<evidence type="ECO:0000313" key="8">
    <source>
        <dbReference type="Proteomes" id="UP000332594"/>
    </source>
</evidence>
<evidence type="ECO:0000256" key="5">
    <source>
        <dbReference type="PROSITE-ProRule" id="PRU00335"/>
    </source>
</evidence>
<evidence type="ECO:0000256" key="1">
    <source>
        <dbReference type="ARBA" id="ARBA00022491"/>
    </source>
</evidence>
<dbReference type="PROSITE" id="PS01081">
    <property type="entry name" value="HTH_TETR_1"/>
    <property type="match status" value="1"/>
</dbReference>
<dbReference type="Pfam" id="PF08361">
    <property type="entry name" value="TetR_C_2"/>
    <property type="match status" value="1"/>
</dbReference>
<dbReference type="InterPro" id="IPR009057">
    <property type="entry name" value="Homeodomain-like_sf"/>
</dbReference>
<dbReference type="GO" id="GO:0045892">
    <property type="term" value="P:negative regulation of DNA-templated transcription"/>
    <property type="evidence" value="ECO:0007669"/>
    <property type="project" value="UniProtKB-ARBA"/>
</dbReference>
<dbReference type="PANTHER" id="PTHR30055">
    <property type="entry name" value="HTH-TYPE TRANSCRIPTIONAL REGULATOR RUTR"/>
    <property type="match status" value="1"/>
</dbReference>
<dbReference type="NCBIfam" id="NF007949">
    <property type="entry name" value="PRK10668.1"/>
    <property type="match status" value="1"/>
</dbReference>
<evidence type="ECO:0000256" key="3">
    <source>
        <dbReference type="ARBA" id="ARBA00023125"/>
    </source>
</evidence>
<dbReference type="PRINTS" id="PR00455">
    <property type="entry name" value="HTHTETR"/>
</dbReference>
<evidence type="ECO:0000313" key="7">
    <source>
        <dbReference type="EMBL" id="VFS67412.1"/>
    </source>
</evidence>
<dbReference type="GO" id="GO:0009410">
    <property type="term" value="P:response to xenobiotic stimulus"/>
    <property type="evidence" value="ECO:0007669"/>
    <property type="project" value="UniProtKB-ARBA"/>
</dbReference>
<name>A0A485B4Y9_RAOTE</name>
<gene>
    <name evidence="7" type="primary">acrR_2</name>
    <name evidence="7" type="ORF">NCTC13038_01100</name>
</gene>
<dbReference type="InterPro" id="IPR050109">
    <property type="entry name" value="HTH-type_TetR-like_transc_reg"/>
</dbReference>
<dbReference type="InterPro" id="IPR023772">
    <property type="entry name" value="DNA-bd_HTH_TetR-type_CS"/>
</dbReference>
<evidence type="ECO:0000259" key="6">
    <source>
        <dbReference type="PROSITE" id="PS50977"/>
    </source>
</evidence>
<reference evidence="7 8" key="1">
    <citation type="submission" date="2019-03" db="EMBL/GenBank/DDBJ databases">
        <authorList>
            <consortium name="Pathogen Informatics"/>
        </authorList>
    </citation>
    <scope>NUCLEOTIDE SEQUENCE [LARGE SCALE GENOMIC DNA]</scope>
    <source>
        <strain evidence="7 8">NCTC13038</strain>
    </source>
</reference>
<sequence>MARKTKQQALETRQHILDVALRLFSQQGVSSTSLAAIAKAAGVTRGAIYWHFKNKSDLFNEIWVLSEASISDLEVEYRAKFPNDPLSVVREILVYVLEATVTEERRRLMMEIIFHKCEFVGEMTAAQEAQRSLCLESYDRIEHTLNECIAAKMLPANLLTRRAAILMRSYLSGLDGKLAICAGLFRSAKRRARICRDAARDVSVLPFTAGSSRGRALALRLSSRPEPARKNAAIRRYSRAGRSAILRAATTPGILRLLQPLMLTLCCILFVGETPFPLL</sequence>
<dbReference type="PROSITE" id="PS50977">
    <property type="entry name" value="HTH_TETR_2"/>
    <property type="match status" value="1"/>
</dbReference>
<dbReference type="GO" id="GO:0003700">
    <property type="term" value="F:DNA-binding transcription factor activity"/>
    <property type="evidence" value="ECO:0007669"/>
    <property type="project" value="TreeGrafter"/>
</dbReference>
<dbReference type="FunFam" id="1.10.357.10:FF:000003">
    <property type="entry name" value="HTH-type transcriptional regulator AcrR"/>
    <property type="match status" value="1"/>
</dbReference>
<proteinExistence type="predicted"/>
<keyword evidence="3 5" id="KW-0238">DNA-binding</keyword>
<feature type="DNA-binding region" description="H-T-H motif" evidence="5">
    <location>
        <begin position="33"/>
        <end position="52"/>
    </location>
</feature>
<keyword evidence="4" id="KW-0804">Transcription</keyword>
<evidence type="ECO:0000256" key="2">
    <source>
        <dbReference type="ARBA" id="ARBA00023015"/>
    </source>
</evidence>
<accession>A0A485B4Y9</accession>
<dbReference type="InterPro" id="IPR013572">
    <property type="entry name" value="Tscrpt_reg_MAATS_C"/>
</dbReference>
<dbReference type="GO" id="GO:0000976">
    <property type="term" value="F:transcription cis-regulatory region binding"/>
    <property type="evidence" value="ECO:0007669"/>
    <property type="project" value="TreeGrafter"/>
</dbReference>